<proteinExistence type="predicted"/>
<dbReference type="PANTHER" id="PTHR10584:SF166">
    <property type="entry name" value="RIBOKINASE"/>
    <property type="match status" value="1"/>
</dbReference>
<keyword evidence="2 4" id="KW-0418">Kinase</keyword>
<evidence type="ECO:0000256" key="2">
    <source>
        <dbReference type="ARBA" id="ARBA00022777"/>
    </source>
</evidence>
<dbReference type="InterPro" id="IPR002173">
    <property type="entry name" value="Carboh/pur_kinase_PfkB_CS"/>
</dbReference>
<sequence length="127" mass="13234">RVWLNAGPARPLPPALTDALDLLIVNRVEADAYRDLDVPMLETRGADGVIHRASRSPAIAVEVISSHGAGDVFAGALAAEVLRGADIANAIPFAQAAAALHVSSPLEARDQLSRRAVAALLQAQSSR</sequence>
<dbReference type="Proteomes" id="UP001208690">
    <property type="component" value="Unassembled WGS sequence"/>
</dbReference>
<evidence type="ECO:0000259" key="3">
    <source>
        <dbReference type="Pfam" id="PF00294"/>
    </source>
</evidence>
<evidence type="ECO:0000313" key="4">
    <source>
        <dbReference type="EMBL" id="MCV3274388.1"/>
    </source>
</evidence>
<dbReference type="RefSeq" id="WP_263846591.1">
    <property type="nucleotide sequence ID" value="NZ_JALIEB010000043.1"/>
</dbReference>
<keyword evidence="5" id="KW-1185">Reference proteome</keyword>
<feature type="non-terminal residue" evidence="4">
    <location>
        <position position="1"/>
    </location>
</feature>
<accession>A0ABT3BM14</accession>
<dbReference type="InterPro" id="IPR029056">
    <property type="entry name" value="Ribokinase-like"/>
</dbReference>
<dbReference type="PANTHER" id="PTHR10584">
    <property type="entry name" value="SUGAR KINASE"/>
    <property type="match status" value="1"/>
</dbReference>
<dbReference type="Gene3D" id="3.40.1190.20">
    <property type="match status" value="1"/>
</dbReference>
<feature type="domain" description="Carbohydrate kinase PfkB" evidence="3">
    <location>
        <begin position="43"/>
        <end position="105"/>
    </location>
</feature>
<organism evidence="4 5">
    <name type="scientific">Roseobacter sinensis</name>
    <dbReference type="NCBI Taxonomy" id="2931391"/>
    <lineage>
        <taxon>Bacteria</taxon>
        <taxon>Pseudomonadati</taxon>
        <taxon>Pseudomonadota</taxon>
        <taxon>Alphaproteobacteria</taxon>
        <taxon>Rhodobacterales</taxon>
        <taxon>Roseobacteraceae</taxon>
        <taxon>Roseobacter</taxon>
    </lineage>
</organism>
<evidence type="ECO:0000313" key="5">
    <source>
        <dbReference type="Proteomes" id="UP001208690"/>
    </source>
</evidence>
<dbReference type="Pfam" id="PF00294">
    <property type="entry name" value="PfkB"/>
    <property type="match status" value="1"/>
</dbReference>
<comment type="caution">
    <text evidence="4">The sequence shown here is derived from an EMBL/GenBank/DDBJ whole genome shotgun (WGS) entry which is preliminary data.</text>
</comment>
<gene>
    <name evidence="4" type="ORF">MUB52_23415</name>
</gene>
<dbReference type="InterPro" id="IPR011611">
    <property type="entry name" value="PfkB_dom"/>
</dbReference>
<protein>
    <submittedName>
        <fullName evidence="4">PfkB family carbohydrate kinase</fullName>
    </submittedName>
</protein>
<dbReference type="EMBL" id="JALIEB010000043">
    <property type="protein sequence ID" value="MCV3274388.1"/>
    <property type="molecule type" value="Genomic_DNA"/>
</dbReference>
<keyword evidence="1" id="KW-0808">Transferase</keyword>
<dbReference type="PROSITE" id="PS00584">
    <property type="entry name" value="PFKB_KINASES_2"/>
    <property type="match status" value="1"/>
</dbReference>
<reference evidence="4 5" key="1">
    <citation type="submission" date="2022-04" db="EMBL/GenBank/DDBJ databases">
        <title>Roseobacter sp. WL0113 is a bacterium isolated from neritic sediment.</title>
        <authorList>
            <person name="Wang L."/>
            <person name="He W."/>
            <person name="Zhang D.-F."/>
        </authorList>
    </citation>
    <scope>NUCLEOTIDE SEQUENCE [LARGE SCALE GENOMIC DNA]</scope>
    <source>
        <strain evidence="4 5">WL0113</strain>
    </source>
</reference>
<evidence type="ECO:0000256" key="1">
    <source>
        <dbReference type="ARBA" id="ARBA00022679"/>
    </source>
</evidence>
<name>A0ABT3BM14_9RHOB</name>
<dbReference type="SUPFAM" id="SSF53613">
    <property type="entry name" value="Ribokinase-like"/>
    <property type="match status" value="1"/>
</dbReference>
<dbReference type="GO" id="GO:0016301">
    <property type="term" value="F:kinase activity"/>
    <property type="evidence" value="ECO:0007669"/>
    <property type="project" value="UniProtKB-KW"/>
</dbReference>